<name>A0A0D7K3Z5_9BURK</name>
<evidence type="ECO:0000313" key="11">
    <source>
        <dbReference type="EMBL" id="KJA09035.1"/>
    </source>
</evidence>
<dbReference type="Proteomes" id="UP000032566">
    <property type="component" value="Unassembled WGS sequence"/>
</dbReference>
<gene>
    <name evidence="11" type="ORF">RP29_18660</name>
</gene>
<dbReference type="PRINTS" id="PR00953">
    <property type="entry name" value="TYPE3IMRPROT"/>
</dbReference>
<organism evidence="11 12">
    <name type="scientific">Acidovorax temperans</name>
    <dbReference type="NCBI Taxonomy" id="80878"/>
    <lineage>
        <taxon>Bacteria</taxon>
        <taxon>Pseudomonadati</taxon>
        <taxon>Pseudomonadota</taxon>
        <taxon>Betaproteobacteria</taxon>
        <taxon>Burkholderiales</taxon>
        <taxon>Comamonadaceae</taxon>
        <taxon>Acidovorax</taxon>
    </lineage>
</organism>
<feature type="transmembrane region" description="Helical" evidence="10">
    <location>
        <begin position="129"/>
        <end position="152"/>
    </location>
</feature>
<accession>A0A0D7K3Z5</accession>
<dbReference type="PANTHER" id="PTHR30065:SF8">
    <property type="entry name" value="FLAGELLAR BIOSYNTHETIC PROTEIN FLIR"/>
    <property type="match status" value="1"/>
</dbReference>
<dbReference type="AlphaFoldDB" id="A0A0D7K3Z5"/>
<dbReference type="RefSeq" id="WP_044402265.1">
    <property type="nucleotide sequence ID" value="NZ_JXYQ01000074.1"/>
</dbReference>
<protein>
    <recommendedName>
        <fullName evidence="3 9">Flagellar biosynthetic protein FliR</fullName>
    </recommendedName>
</protein>
<dbReference type="Pfam" id="PF01311">
    <property type="entry name" value="Bac_export_1"/>
    <property type="match status" value="1"/>
</dbReference>
<feature type="transmembrane region" description="Helical" evidence="10">
    <location>
        <begin position="71"/>
        <end position="93"/>
    </location>
</feature>
<comment type="caution">
    <text evidence="11">The sequence shown here is derived from an EMBL/GenBank/DDBJ whole genome shotgun (WGS) entry which is preliminary data.</text>
</comment>
<evidence type="ECO:0000256" key="2">
    <source>
        <dbReference type="ARBA" id="ARBA00009772"/>
    </source>
</evidence>
<dbReference type="PATRIC" id="fig|80878.5.peg.3699"/>
<dbReference type="GO" id="GO:0044780">
    <property type="term" value="P:bacterial-type flagellum assembly"/>
    <property type="evidence" value="ECO:0007669"/>
    <property type="project" value="UniProtKB-UniRule"/>
</dbReference>
<evidence type="ECO:0000256" key="6">
    <source>
        <dbReference type="ARBA" id="ARBA00022989"/>
    </source>
</evidence>
<comment type="subcellular location">
    <subcellularLocation>
        <location evidence="10">Cell membrane</location>
        <topology evidence="10">Multi-pass membrane protein</topology>
    </subcellularLocation>
    <subcellularLocation>
        <location evidence="10">Bacterial flagellum basal body</location>
    </subcellularLocation>
</comment>
<dbReference type="EMBL" id="JXYQ01000074">
    <property type="protein sequence ID" value="KJA09035.1"/>
    <property type="molecule type" value="Genomic_DNA"/>
</dbReference>
<evidence type="ECO:0000313" key="12">
    <source>
        <dbReference type="Proteomes" id="UP000032566"/>
    </source>
</evidence>
<feature type="transmembrane region" description="Helical" evidence="10">
    <location>
        <begin position="40"/>
        <end position="59"/>
    </location>
</feature>
<keyword evidence="11" id="KW-0282">Flagellum</keyword>
<sequence>MITFNEAQLMAWLSPVLWPFLRILAVFTVAPIFSMRVIPTRAKVGLAFLVAVCAQGILPEQPIVDINGREAIGVVVQQVVVGLAIGFAVRLVFSSVELAGEIIGLQMGLNFASFFDPTSNAQVSAVARFFGNIAMLLFIAINGHLLVVLAVVKSFERFPVNGNFLAALNQMRLYELGASLFSSALWIALPMIALLLFVNLTLGVISRVAPQMNIYAVGFPVTLTVGMLGITATLPMLEQPMLTLMQQAMDIFAAQR</sequence>
<dbReference type="GO" id="GO:0009425">
    <property type="term" value="C:bacterial-type flagellum basal body"/>
    <property type="evidence" value="ECO:0007669"/>
    <property type="project" value="UniProtKB-SubCell"/>
</dbReference>
<dbReference type="InterPro" id="IPR002010">
    <property type="entry name" value="T3SS_IM_R"/>
</dbReference>
<evidence type="ECO:0000256" key="10">
    <source>
        <dbReference type="RuleBase" id="RU362071"/>
    </source>
</evidence>
<keyword evidence="12" id="KW-1185">Reference proteome</keyword>
<dbReference type="NCBIfam" id="TIGR01400">
    <property type="entry name" value="fliR"/>
    <property type="match status" value="1"/>
</dbReference>
<keyword evidence="8 10" id="KW-0975">Bacterial flagellum</keyword>
<dbReference type="InterPro" id="IPR006303">
    <property type="entry name" value="FliR"/>
</dbReference>
<dbReference type="PANTHER" id="PTHR30065">
    <property type="entry name" value="FLAGELLAR BIOSYNTHETIC PROTEIN FLIR"/>
    <property type="match status" value="1"/>
</dbReference>
<evidence type="ECO:0000256" key="9">
    <source>
        <dbReference type="NCBIfam" id="TIGR01400"/>
    </source>
</evidence>
<keyword evidence="4 10" id="KW-1003">Cell membrane</keyword>
<evidence type="ECO:0000256" key="1">
    <source>
        <dbReference type="ARBA" id="ARBA00002578"/>
    </source>
</evidence>
<feature type="transmembrane region" description="Helical" evidence="10">
    <location>
        <begin position="173"/>
        <end position="202"/>
    </location>
</feature>
<dbReference type="STRING" id="80878.RP29_18660"/>
<comment type="similarity">
    <text evidence="2 10">Belongs to the FliR/MopE/SpaR family.</text>
</comment>
<comment type="function">
    <text evidence="1 10">Role in flagellar biosynthesis.</text>
</comment>
<evidence type="ECO:0000256" key="3">
    <source>
        <dbReference type="ARBA" id="ARBA00021717"/>
    </source>
</evidence>
<dbReference type="GO" id="GO:0006605">
    <property type="term" value="P:protein targeting"/>
    <property type="evidence" value="ECO:0007669"/>
    <property type="project" value="UniProtKB-UniRule"/>
</dbReference>
<evidence type="ECO:0000256" key="4">
    <source>
        <dbReference type="ARBA" id="ARBA00022475"/>
    </source>
</evidence>
<evidence type="ECO:0000256" key="7">
    <source>
        <dbReference type="ARBA" id="ARBA00023136"/>
    </source>
</evidence>
<evidence type="ECO:0000256" key="5">
    <source>
        <dbReference type="ARBA" id="ARBA00022692"/>
    </source>
</evidence>
<dbReference type="OrthoDB" id="9797790at2"/>
<keyword evidence="6 10" id="KW-1133">Transmembrane helix</keyword>
<reference evidence="11 12" key="1">
    <citation type="submission" date="2014-12" db="EMBL/GenBank/DDBJ databases">
        <title>Isolation of bacteria from lake water.</title>
        <authorList>
            <person name="Sheng K.-Y."/>
            <person name="Chin P.-S."/>
            <person name="Chan K.-G."/>
            <person name="Tan G.S."/>
        </authorList>
    </citation>
    <scope>NUCLEOTIDE SEQUENCE [LARGE SCALE GENOMIC DNA]</scope>
    <source>
        <strain evidence="11 12">KY4</strain>
    </source>
</reference>
<evidence type="ECO:0000256" key="8">
    <source>
        <dbReference type="ARBA" id="ARBA00023143"/>
    </source>
</evidence>
<keyword evidence="5 10" id="KW-0812">Transmembrane</keyword>
<dbReference type="GO" id="GO:0005886">
    <property type="term" value="C:plasma membrane"/>
    <property type="evidence" value="ECO:0007669"/>
    <property type="project" value="UniProtKB-SubCell"/>
</dbReference>
<keyword evidence="7 10" id="KW-0472">Membrane</keyword>
<feature type="transmembrane region" description="Helical" evidence="10">
    <location>
        <begin position="214"/>
        <end position="237"/>
    </location>
</feature>
<keyword evidence="11" id="KW-0969">Cilium</keyword>
<feature type="transmembrane region" description="Helical" evidence="10">
    <location>
        <begin position="12"/>
        <end position="34"/>
    </location>
</feature>
<proteinExistence type="inferred from homology"/>
<keyword evidence="11" id="KW-0966">Cell projection</keyword>